<name>A0ABN1QDN9_9ACTN</name>
<dbReference type="InterPro" id="IPR012334">
    <property type="entry name" value="Pectin_lyas_fold"/>
</dbReference>
<feature type="compositionally biased region" description="Acidic residues" evidence="1">
    <location>
        <begin position="88"/>
        <end position="97"/>
    </location>
</feature>
<evidence type="ECO:0000256" key="2">
    <source>
        <dbReference type="SAM" id="Phobius"/>
    </source>
</evidence>
<sequence>MTRLSRLLELTRLNKLSRRELIIAGSAAGAVLLVGGGIVAAAWPDDHTSAPLPTVGPSIPVVPPEPSIPDITDEPSDPASSTPTTEPTESESPDEGDGSSKKKPEDAPVIANAAAAGQGPLPNSSPVTCPEATVTVQDTKSLEEALSKAAPGTSIALEDGTYTGKFVAQASGTAAQPIWLCGGAGAVLDGDGIKGGYVFHLNKAKYWRLVGFTVTNGQKGVMADTTVGSVVQGLTVHDIGDEAIHLRADSTDNVVLNNTISKTGQRRDKFGEGVYIGSAVSNWCTTNNCRPDRSDRNVVKGNKMSQTTAEAVDIKEGTTGGLVEGNTFDGSALTGGDSWVDVKGNNWLIKGNSGTKSPLDGFQTHQILKGWGDHNLFTGNIATVDGPGLAFALRQPAGNIVACDNKFTAAGEGLSNIPCK</sequence>
<feature type="region of interest" description="Disordered" evidence="1">
    <location>
        <begin position="50"/>
        <end position="106"/>
    </location>
</feature>
<keyword evidence="2" id="KW-1133">Transmembrane helix</keyword>
<dbReference type="PROSITE" id="PS51318">
    <property type="entry name" value="TAT"/>
    <property type="match status" value="1"/>
</dbReference>
<reference evidence="3 4" key="1">
    <citation type="journal article" date="2019" name="Int. J. Syst. Evol. Microbiol.">
        <title>The Global Catalogue of Microorganisms (GCM) 10K type strain sequencing project: providing services to taxonomists for standard genome sequencing and annotation.</title>
        <authorList>
            <consortium name="The Broad Institute Genomics Platform"/>
            <consortium name="The Broad Institute Genome Sequencing Center for Infectious Disease"/>
            <person name="Wu L."/>
            <person name="Ma J."/>
        </authorList>
    </citation>
    <scope>NUCLEOTIDE SEQUENCE [LARGE SCALE GENOMIC DNA]</scope>
    <source>
        <strain evidence="3 4">JCM 10977</strain>
    </source>
</reference>
<protein>
    <recommendedName>
        <fullName evidence="5">Right handed beta helix domain-containing protein</fullName>
    </recommendedName>
</protein>
<dbReference type="EMBL" id="BAAAHK010000007">
    <property type="protein sequence ID" value="GAA0941201.1"/>
    <property type="molecule type" value="Genomic_DNA"/>
</dbReference>
<dbReference type="InterPro" id="IPR006311">
    <property type="entry name" value="TAT_signal"/>
</dbReference>
<comment type="caution">
    <text evidence="3">The sequence shown here is derived from an EMBL/GenBank/DDBJ whole genome shotgun (WGS) entry which is preliminary data.</text>
</comment>
<organism evidence="3 4">
    <name type="scientific">Kribbella koreensis</name>
    <dbReference type="NCBI Taxonomy" id="57909"/>
    <lineage>
        <taxon>Bacteria</taxon>
        <taxon>Bacillati</taxon>
        <taxon>Actinomycetota</taxon>
        <taxon>Actinomycetes</taxon>
        <taxon>Propionibacteriales</taxon>
        <taxon>Kribbellaceae</taxon>
        <taxon>Kribbella</taxon>
    </lineage>
</organism>
<dbReference type="SMART" id="SM00710">
    <property type="entry name" value="PbH1"/>
    <property type="match status" value="5"/>
</dbReference>
<gene>
    <name evidence="3" type="ORF">GCM10009554_32610</name>
</gene>
<feature type="transmembrane region" description="Helical" evidence="2">
    <location>
        <begin position="21"/>
        <end position="43"/>
    </location>
</feature>
<dbReference type="InterPro" id="IPR011050">
    <property type="entry name" value="Pectin_lyase_fold/virulence"/>
</dbReference>
<dbReference type="Proteomes" id="UP001500542">
    <property type="component" value="Unassembled WGS sequence"/>
</dbReference>
<dbReference type="InterPro" id="IPR006626">
    <property type="entry name" value="PbH1"/>
</dbReference>
<evidence type="ECO:0000313" key="4">
    <source>
        <dbReference type="Proteomes" id="UP001500542"/>
    </source>
</evidence>
<evidence type="ECO:0000313" key="3">
    <source>
        <dbReference type="EMBL" id="GAA0941201.1"/>
    </source>
</evidence>
<keyword evidence="4" id="KW-1185">Reference proteome</keyword>
<dbReference type="RefSeq" id="WP_343969879.1">
    <property type="nucleotide sequence ID" value="NZ_BAAAHK010000007.1"/>
</dbReference>
<keyword evidence="2" id="KW-0812">Transmembrane</keyword>
<dbReference type="Gene3D" id="2.160.20.10">
    <property type="entry name" value="Single-stranded right-handed beta-helix, Pectin lyase-like"/>
    <property type="match status" value="1"/>
</dbReference>
<proteinExistence type="predicted"/>
<evidence type="ECO:0008006" key="5">
    <source>
        <dbReference type="Google" id="ProtNLM"/>
    </source>
</evidence>
<accession>A0ABN1QDN9</accession>
<feature type="compositionally biased region" description="Low complexity" evidence="1">
    <location>
        <begin position="77"/>
        <end position="87"/>
    </location>
</feature>
<keyword evidence="2" id="KW-0472">Membrane</keyword>
<dbReference type="SUPFAM" id="SSF51126">
    <property type="entry name" value="Pectin lyase-like"/>
    <property type="match status" value="1"/>
</dbReference>
<evidence type="ECO:0000256" key="1">
    <source>
        <dbReference type="SAM" id="MobiDB-lite"/>
    </source>
</evidence>